<keyword evidence="6" id="KW-0862">Zinc</keyword>
<comment type="similarity">
    <text evidence="2">Belongs to the ADIPOR family.</text>
</comment>
<dbReference type="GO" id="GO:0016020">
    <property type="term" value="C:membrane"/>
    <property type="evidence" value="ECO:0007669"/>
    <property type="project" value="UniProtKB-SubCell"/>
</dbReference>
<dbReference type="EMBL" id="JBJQND010000018">
    <property type="protein sequence ID" value="KAL3836819.1"/>
    <property type="molecule type" value="Genomic_DNA"/>
</dbReference>
<evidence type="ECO:0000256" key="7">
    <source>
        <dbReference type="SAM" id="Phobius"/>
    </source>
</evidence>
<keyword evidence="4 7" id="KW-1133">Transmembrane helix</keyword>
<dbReference type="Pfam" id="PF03006">
    <property type="entry name" value="HlyIII"/>
    <property type="match status" value="1"/>
</dbReference>
<comment type="caution">
    <text evidence="8">The sequence shown here is derived from an EMBL/GenBank/DDBJ whole genome shotgun (WGS) entry which is preliminary data.</text>
</comment>
<feature type="transmembrane region" description="Helical" evidence="7">
    <location>
        <begin position="181"/>
        <end position="204"/>
    </location>
</feature>
<dbReference type="PANTHER" id="PTHR20855">
    <property type="entry name" value="ADIPOR/PROGESTIN RECEPTOR-RELATED"/>
    <property type="match status" value="1"/>
</dbReference>
<dbReference type="Proteomes" id="UP001634394">
    <property type="component" value="Unassembled WGS sequence"/>
</dbReference>
<evidence type="ECO:0000256" key="1">
    <source>
        <dbReference type="ARBA" id="ARBA00004141"/>
    </source>
</evidence>
<evidence type="ECO:0000256" key="2">
    <source>
        <dbReference type="ARBA" id="ARBA00007018"/>
    </source>
</evidence>
<feature type="transmembrane region" description="Helical" evidence="7">
    <location>
        <begin position="150"/>
        <end position="169"/>
    </location>
</feature>
<protein>
    <recommendedName>
        <fullName evidence="10">Membrane progestin receptor gamma</fullName>
    </recommendedName>
</protein>
<gene>
    <name evidence="8" type="ORF">ACJMK2_022232</name>
</gene>
<keyword evidence="9" id="KW-1185">Reference proteome</keyword>
<accession>A0ABD3TIE9</accession>
<dbReference type="AlphaFoldDB" id="A0ABD3TIE9"/>
<reference evidence="8 9" key="1">
    <citation type="submission" date="2024-11" db="EMBL/GenBank/DDBJ databases">
        <title>Chromosome-level genome assembly of the freshwater bivalve Anodonta woodiana.</title>
        <authorList>
            <person name="Chen X."/>
        </authorList>
    </citation>
    <scope>NUCLEOTIDE SEQUENCE [LARGE SCALE GENOMIC DNA]</scope>
    <source>
        <strain evidence="8">MN2024</strain>
        <tissue evidence="8">Gills</tissue>
    </source>
</reference>
<feature type="binding site" evidence="6">
    <location>
        <position position="253"/>
    </location>
    <ligand>
        <name>Zn(2+)</name>
        <dbReference type="ChEBI" id="CHEBI:29105"/>
    </ligand>
</feature>
<keyword evidence="6" id="KW-0479">Metal-binding</keyword>
<name>A0ABD3TIE9_SINWO</name>
<feature type="transmembrane region" description="Helical" evidence="7">
    <location>
        <begin position="83"/>
        <end position="105"/>
    </location>
</feature>
<organism evidence="8 9">
    <name type="scientific">Sinanodonta woodiana</name>
    <name type="common">Chinese pond mussel</name>
    <name type="synonym">Anodonta woodiana</name>
    <dbReference type="NCBI Taxonomy" id="1069815"/>
    <lineage>
        <taxon>Eukaryota</taxon>
        <taxon>Metazoa</taxon>
        <taxon>Spiralia</taxon>
        <taxon>Lophotrochozoa</taxon>
        <taxon>Mollusca</taxon>
        <taxon>Bivalvia</taxon>
        <taxon>Autobranchia</taxon>
        <taxon>Heteroconchia</taxon>
        <taxon>Palaeoheterodonta</taxon>
        <taxon>Unionida</taxon>
        <taxon>Unionoidea</taxon>
        <taxon>Unionidae</taxon>
        <taxon>Unioninae</taxon>
        <taxon>Sinanodonta</taxon>
    </lineage>
</organism>
<evidence type="ECO:0000256" key="4">
    <source>
        <dbReference type="ARBA" id="ARBA00022989"/>
    </source>
</evidence>
<evidence type="ECO:0000313" key="9">
    <source>
        <dbReference type="Proteomes" id="UP001634394"/>
    </source>
</evidence>
<feature type="transmembrane region" description="Helical" evidence="7">
    <location>
        <begin position="51"/>
        <end position="71"/>
    </location>
</feature>
<dbReference type="InterPro" id="IPR004254">
    <property type="entry name" value="AdipoR/HlyIII-related"/>
</dbReference>
<feature type="transmembrane region" description="Helical" evidence="7">
    <location>
        <begin position="295"/>
        <end position="317"/>
    </location>
</feature>
<evidence type="ECO:0000256" key="5">
    <source>
        <dbReference type="ARBA" id="ARBA00023136"/>
    </source>
</evidence>
<proteinExistence type="inferred from homology"/>
<feature type="binding site" evidence="6">
    <location>
        <position position="257"/>
    </location>
    <ligand>
        <name>Zn(2+)</name>
        <dbReference type="ChEBI" id="CHEBI:29105"/>
    </ligand>
</feature>
<feature type="binding site" evidence="6">
    <location>
        <position position="103"/>
    </location>
    <ligand>
        <name>Zn(2+)</name>
        <dbReference type="ChEBI" id="CHEBI:29105"/>
    </ligand>
</feature>
<sequence length="324" mass="37149">MFTAELSGTLYHVDQVPEHFKELFILRGYRHPKSTATQCILSVFAATNETLNFWTHFLPSWYFLWVLMGLAETLDFIHDTYTWPLLAYMVVCCIFPLASATAHTFNSMSVKARHICFFLDYGALSLTSFAVALVYKAYVFPNTLRDTWFGNWFLCIAAVNAIICTTYSCETRFMKPSVTRTVIRLGAFALPYIYDSAPVIYRLLAGTPEEMALQSSKNHFFQFIFAFISASIYGSHFPERLSPGSFDIIGHSHQIFHVCTILGTMQQMQGILLDMQERRDLLLPNFEFHDLYDSIGRISLIMVINVFIIVGFSFRLLKKIDVKS</sequence>
<dbReference type="PANTHER" id="PTHR20855:SF141">
    <property type="entry name" value="MEMBRANE PROGESTIN RECEPTOR GAMMA-B-LIKE"/>
    <property type="match status" value="1"/>
</dbReference>
<evidence type="ECO:0008006" key="10">
    <source>
        <dbReference type="Google" id="ProtNLM"/>
    </source>
</evidence>
<keyword evidence="3 7" id="KW-0812">Transmembrane</keyword>
<evidence type="ECO:0000256" key="6">
    <source>
        <dbReference type="PIRSR" id="PIRSR604254-1"/>
    </source>
</evidence>
<keyword evidence="5 7" id="KW-0472">Membrane</keyword>
<feature type="transmembrane region" description="Helical" evidence="7">
    <location>
        <begin position="117"/>
        <end position="138"/>
    </location>
</feature>
<evidence type="ECO:0000313" key="8">
    <source>
        <dbReference type="EMBL" id="KAL3836819.1"/>
    </source>
</evidence>
<comment type="subcellular location">
    <subcellularLocation>
        <location evidence="1">Membrane</location>
        <topology evidence="1">Multi-pass membrane protein</topology>
    </subcellularLocation>
</comment>
<evidence type="ECO:0000256" key="3">
    <source>
        <dbReference type="ARBA" id="ARBA00022692"/>
    </source>
</evidence>